<proteinExistence type="predicted"/>
<feature type="region of interest" description="Disordered" evidence="1">
    <location>
        <begin position="1"/>
        <end position="20"/>
    </location>
</feature>
<protein>
    <submittedName>
        <fullName evidence="2">Uncharacterized protein</fullName>
    </submittedName>
</protein>
<gene>
    <name evidence="2" type="ORF">POTOM_024548</name>
</gene>
<evidence type="ECO:0000313" key="2">
    <source>
        <dbReference type="EMBL" id="KAG6768936.1"/>
    </source>
</evidence>
<organism evidence="2 3">
    <name type="scientific">Populus tomentosa</name>
    <name type="common">Chinese white poplar</name>
    <dbReference type="NCBI Taxonomy" id="118781"/>
    <lineage>
        <taxon>Eukaryota</taxon>
        <taxon>Viridiplantae</taxon>
        <taxon>Streptophyta</taxon>
        <taxon>Embryophyta</taxon>
        <taxon>Tracheophyta</taxon>
        <taxon>Spermatophyta</taxon>
        <taxon>Magnoliopsida</taxon>
        <taxon>eudicotyledons</taxon>
        <taxon>Gunneridae</taxon>
        <taxon>Pentapetalae</taxon>
        <taxon>rosids</taxon>
        <taxon>fabids</taxon>
        <taxon>Malpighiales</taxon>
        <taxon>Salicaceae</taxon>
        <taxon>Saliceae</taxon>
        <taxon>Populus</taxon>
    </lineage>
</organism>
<evidence type="ECO:0000256" key="1">
    <source>
        <dbReference type="SAM" id="MobiDB-lite"/>
    </source>
</evidence>
<sequence>MQEFMAMLSQGEDDGDVDKVSDDMDDEVADRDSVHHNMGLNPLEAQQNLGTDSLGLPQQMCPEDPNSTQLITASKKWKPLIFRLFNNTRKSNVRHLNQSIHSHEESEGEASCCEVRKMVQLGEALSWGNSKATGPRPKCRIILTLVLRLWNAPSVSWFGNIAEVKLRQWNKDHFGVQEHRLRRIESDIADTERKQEAGDLSDLERNTLKGLTRDQWQCTKHLESIWRQKSRHSLYQTFREYLPPKPPDTTRAHLGPMGFKLLSEESASWLESPVTIEEIKDSVWSCDGDKSLGPDDFNFKFYRLAWEFIANDLMDLISEFFRTGVLPKGVNRAYISLVPKKTAYGVQGVSANQYDSFISRRQIIDGFMIANELILDLKKGF</sequence>
<dbReference type="OrthoDB" id="1938551at2759"/>
<dbReference type="AlphaFoldDB" id="A0A8X8CMX8"/>
<reference evidence="2" key="1">
    <citation type="journal article" date="2020" name="bioRxiv">
        <title>Hybrid origin of Populus tomentosa Carr. identified through genome sequencing and phylogenomic analysis.</title>
        <authorList>
            <person name="An X."/>
            <person name="Gao K."/>
            <person name="Chen Z."/>
            <person name="Li J."/>
            <person name="Yang X."/>
            <person name="Yang X."/>
            <person name="Zhou J."/>
            <person name="Guo T."/>
            <person name="Zhao T."/>
            <person name="Huang S."/>
            <person name="Miao D."/>
            <person name="Khan W.U."/>
            <person name="Rao P."/>
            <person name="Ye M."/>
            <person name="Lei B."/>
            <person name="Liao W."/>
            <person name="Wang J."/>
            <person name="Ji L."/>
            <person name="Li Y."/>
            <person name="Guo B."/>
            <person name="Mustafa N.S."/>
            <person name="Li S."/>
            <person name="Yun Q."/>
            <person name="Keller S.R."/>
            <person name="Mao J."/>
            <person name="Zhang R."/>
            <person name="Strauss S.H."/>
        </authorList>
    </citation>
    <scope>NUCLEOTIDE SEQUENCE</scope>
    <source>
        <strain evidence="2">GM15</strain>
        <tissue evidence="2">Leaf</tissue>
    </source>
</reference>
<dbReference type="EMBL" id="JAAWWB010000012">
    <property type="protein sequence ID" value="KAG6768936.1"/>
    <property type="molecule type" value="Genomic_DNA"/>
</dbReference>
<dbReference type="Proteomes" id="UP000886885">
    <property type="component" value="Chromosome 6D"/>
</dbReference>
<accession>A0A8X8CMX8</accession>
<evidence type="ECO:0000313" key="3">
    <source>
        <dbReference type="Proteomes" id="UP000886885"/>
    </source>
</evidence>
<comment type="caution">
    <text evidence="2">The sequence shown here is derived from an EMBL/GenBank/DDBJ whole genome shotgun (WGS) entry which is preliminary data.</text>
</comment>
<name>A0A8X8CMX8_POPTO</name>
<keyword evidence="3" id="KW-1185">Reference proteome</keyword>